<feature type="region of interest" description="Disordered" evidence="8">
    <location>
        <begin position="1013"/>
        <end position="1037"/>
    </location>
</feature>
<dbReference type="GO" id="GO:0017147">
    <property type="term" value="F:Wnt-protein binding"/>
    <property type="evidence" value="ECO:0007669"/>
    <property type="project" value="TreeGrafter"/>
</dbReference>
<dbReference type="InterPro" id="IPR049883">
    <property type="entry name" value="NOTCH1_EGF-like"/>
</dbReference>
<dbReference type="GO" id="GO:0005509">
    <property type="term" value="F:calcium ion binding"/>
    <property type="evidence" value="ECO:0007669"/>
    <property type="project" value="InterPro"/>
</dbReference>
<dbReference type="GO" id="GO:0005886">
    <property type="term" value="C:plasma membrane"/>
    <property type="evidence" value="ECO:0007669"/>
    <property type="project" value="TreeGrafter"/>
</dbReference>
<dbReference type="Pfam" id="PF00058">
    <property type="entry name" value="Ldl_recept_b"/>
    <property type="match status" value="4"/>
</dbReference>
<feature type="domain" description="EGF-like" evidence="10">
    <location>
        <begin position="918"/>
        <end position="959"/>
    </location>
</feature>
<feature type="transmembrane region" description="Helical" evidence="9">
    <location>
        <begin position="979"/>
        <end position="1002"/>
    </location>
</feature>
<evidence type="ECO:0000256" key="6">
    <source>
        <dbReference type="PROSITE-ProRule" id="PRU00076"/>
    </source>
</evidence>
<dbReference type="GO" id="GO:0007173">
    <property type="term" value="P:epidermal growth factor receptor signaling pathway"/>
    <property type="evidence" value="ECO:0007669"/>
    <property type="project" value="TreeGrafter"/>
</dbReference>
<dbReference type="SUPFAM" id="SSF57196">
    <property type="entry name" value="EGF/Laminin"/>
    <property type="match status" value="7"/>
</dbReference>
<dbReference type="PROSITE" id="PS50026">
    <property type="entry name" value="EGF_3"/>
    <property type="match status" value="3"/>
</dbReference>
<evidence type="ECO:0000256" key="8">
    <source>
        <dbReference type="SAM" id="MobiDB-lite"/>
    </source>
</evidence>
<dbReference type="FunFam" id="2.120.10.30:FF:000241">
    <property type="entry name" value="Low-density lipoprotein receptor-related protein 6"/>
    <property type="match status" value="1"/>
</dbReference>
<evidence type="ECO:0000313" key="12">
    <source>
        <dbReference type="Proteomes" id="UP000287033"/>
    </source>
</evidence>
<dbReference type="PROSITE" id="PS01186">
    <property type="entry name" value="EGF_2"/>
    <property type="match status" value="4"/>
</dbReference>
<feature type="repeat" description="LDL-receptor class B" evidence="7">
    <location>
        <begin position="532"/>
        <end position="574"/>
    </location>
</feature>
<dbReference type="SMART" id="SM00181">
    <property type="entry name" value="EGF"/>
    <property type="match status" value="7"/>
</dbReference>
<dbReference type="STRING" id="137246.A0A401S821"/>
<dbReference type="GO" id="GO:0008083">
    <property type="term" value="F:growth factor activity"/>
    <property type="evidence" value="ECO:0007669"/>
    <property type="project" value="TreeGrafter"/>
</dbReference>
<dbReference type="SMART" id="SM00135">
    <property type="entry name" value="LY"/>
    <property type="match status" value="10"/>
</dbReference>
<dbReference type="InterPro" id="IPR001881">
    <property type="entry name" value="EGF-like_Ca-bd_dom"/>
</dbReference>
<dbReference type="InterPro" id="IPR000033">
    <property type="entry name" value="LDLR_classB_rpt"/>
</dbReference>
<dbReference type="GO" id="GO:0008284">
    <property type="term" value="P:positive regulation of cell population proliferation"/>
    <property type="evidence" value="ECO:0007669"/>
    <property type="project" value="TreeGrafter"/>
</dbReference>
<evidence type="ECO:0000256" key="7">
    <source>
        <dbReference type="PROSITE-ProRule" id="PRU00461"/>
    </source>
</evidence>
<dbReference type="InterPro" id="IPR050778">
    <property type="entry name" value="Cueball_EGF_LRP_Nidogen"/>
</dbReference>
<keyword evidence="2" id="KW-0732">Signal</keyword>
<gene>
    <name evidence="11" type="ORF">chiPu_0004907</name>
</gene>
<dbReference type="PROSITE" id="PS01187">
    <property type="entry name" value="EGF_CA"/>
    <property type="match status" value="2"/>
</dbReference>
<evidence type="ECO:0000256" key="1">
    <source>
        <dbReference type="ARBA" id="ARBA00022536"/>
    </source>
</evidence>
<evidence type="ECO:0000313" key="11">
    <source>
        <dbReference type="EMBL" id="GCC26490.1"/>
    </source>
</evidence>
<comment type="caution">
    <text evidence="11">The sequence shown here is derived from an EMBL/GenBank/DDBJ whole genome shotgun (WGS) entry which is preliminary data.</text>
</comment>
<keyword evidence="9" id="KW-0472">Membrane</keyword>
<feature type="repeat" description="LDL-receptor class B" evidence="7">
    <location>
        <begin position="575"/>
        <end position="617"/>
    </location>
</feature>
<proteinExistence type="predicted"/>
<feature type="repeat" description="LDL-receptor class B" evidence="7">
    <location>
        <begin position="618"/>
        <end position="661"/>
    </location>
</feature>
<keyword evidence="5" id="KW-0325">Glycoprotein</keyword>
<feature type="repeat" description="LDL-receptor class B" evidence="7">
    <location>
        <begin position="662"/>
        <end position="704"/>
    </location>
</feature>
<dbReference type="OrthoDB" id="4062651at2759"/>
<dbReference type="InterPro" id="IPR018097">
    <property type="entry name" value="EGF_Ca-bd_CS"/>
</dbReference>
<dbReference type="EMBL" id="BEZZ01000125">
    <property type="protein sequence ID" value="GCC26490.1"/>
    <property type="molecule type" value="Genomic_DNA"/>
</dbReference>
<dbReference type="SUPFAM" id="SSF63825">
    <property type="entry name" value="YWTD domain"/>
    <property type="match status" value="2"/>
</dbReference>
<keyword evidence="9" id="KW-1133">Transmembrane helix</keyword>
<dbReference type="SMART" id="SM00179">
    <property type="entry name" value="EGF_CA"/>
    <property type="match status" value="4"/>
</dbReference>
<keyword evidence="3" id="KW-0677">Repeat</keyword>
<sequence>MLRKPLNYRCSYPDTMEIMPQLPPLIVLFSVVLTNLSASVEWRYFDGYRRADDNLTCVAPPPYLIFSHGNAIFKIDIEGTNHQKLVTNSGISVLLDFHYMKGRIYWASVEKGLIQRALINGTKRENIRAVGKGLSGFVVDWLHDTIIWTNQRKGTIEMSNLNGKNSKKLLEELTFPTAVAVDPENGYMFWATEGSVPSVHRATLDATGVVTIFKTMDKVKSLSLDLIDKRLFWVQSDVGNMSSSFGSCDYNGDSAYIIKQSMHHQPFGISIFADNIYYADWKTGTIRRVNKYTGKDIVTISLKPSFLPPADVKIVHPFHQLTAESGSLSAERDNGNICKKDLEENHCECKDGYVLSDDQNSCEDVNECAFWNHGCTLGCENFPGSYRCYCPEGFILLPDMKTCHDPIPCLENYTECSHDCIQTSKGPICVCRPGSVLGSDGKTCSGCTAPDNGGCSQICVLQNPVSWKCECLPGYQLQLDGQHCIASGPRPFLLFANSQDIRRINFDGTDYHIVLERQMGRVFALDYDPVQNKIYFAHTGLKWIERANLDGSEREELISNNLDLPEGLAVDWINRKLYWTDRGLSHIERSKLDGMHREVIINEGVNTPRGIVIHPLAKRLFWTDWGDEPRIESSSLEGDGRLVIVSTNLMWPSGIAIDYLTDKLYWCDIKRSVIEMSDIDGSNRRILALNEVGRPFDVAVFEDHVWFTDWSKPSLMRMDKSTGRNRVRLRGGMIQPSSIAVVHPIAKPGSRKMSSHKINLLLATTLQKKNISPTELSSSVTNVNEDEITAELQPRSTLVAEIMVSDQDDCGLLECDLNAQCVAPGGISRCQCLEGFTGNGTVCSDIDECATGASLCSRHLADCINIEGSYVCKCHPGYSGDGLLCHGVIGSAFPTDGLMEVTVRSTIFETTTYKQNNNVVTCPLSHEDFCLNGGVCFHIPEITVFACNCLKGYVGERCEYSDLQWWELHRVEEEKRRNVLIAVCTVVLICLLSMGACVIHCYRHQKHLKKRQYSEEMSDTSSSSIDSVTETLESNEPQNMPPLPCVMRLLDVS</sequence>
<dbReference type="InterPro" id="IPR000742">
    <property type="entry name" value="EGF"/>
</dbReference>
<keyword evidence="12" id="KW-1185">Reference proteome</keyword>
<dbReference type="FunFam" id="2.10.25.10:FF:000362">
    <property type="entry name" value="Pro-epidermal growth factor"/>
    <property type="match status" value="1"/>
</dbReference>
<dbReference type="InterPro" id="IPR000152">
    <property type="entry name" value="EGF-type_Asp/Asn_hydroxyl_site"/>
</dbReference>
<dbReference type="CDD" id="cd00054">
    <property type="entry name" value="EGF_CA"/>
    <property type="match status" value="1"/>
</dbReference>
<dbReference type="AlphaFoldDB" id="A0A401S821"/>
<feature type="disulfide bond" evidence="6">
    <location>
        <begin position="930"/>
        <end position="947"/>
    </location>
</feature>
<protein>
    <recommendedName>
        <fullName evidence="10">EGF-like domain-containing protein</fullName>
    </recommendedName>
</protein>
<dbReference type="Pfam" id="PF07645">
    <property type="entry name" value="EGF_CA"/>
    <property type="match status" value="2"/>
</dbReference>
<dbReference type="InterPro" id="IPR011042">
    <property type="entry name" value="6-blade_b-propeller_TolB-like"/>
</dbReference>
<evidence type="ECO:0000256" key="9">
    <source>
        <dbReference type="SAM" id="Phobius"/>
    </source>
</evidence>
<feature type="repeat" description="LDL-receptor class B" evidence="7">
    <location>
        <begin position="144"/>
        <end position="185"/>
    </location>
</feature>
<feature type="domain" description="EGF-like" evidence="10">
    <location>
        <begin position="845"/>
        <end position="886"/>
    </location>
</feature>
<feature type="compositionally biased region" description="Low complexity" evidence="8">
    <location>
        <begin position="1019"/>
        <end position="1031"/>
    </location>
</feature>
<dbReference type="Proteomes" id="UP000287033">
    <property type="component" value="Unassembled WGS sequence"/>
</dbReference>
<keyword evidence="4 6" id="KW-1015">Disulfide bond</keyword>
<dbReference type="FunFam" id="2.120.10.30:FF:000036">
    <property type="entry name" value="Pro-epidermal growth factor"/>
    <property type="match status" value="1"/>
</dbReference>
<evidence type="ECO:0000256" key="2">
    <source>
        <dbReference type="ARBA" id="ARBA00022729"/>
    </source>
</evidence>
<comment type="caution">
    <text evidence="6">Lacks conserved residue(s) required for the propagation of feature annotation.</text>
</comment>
<dbReference type="GO" id="GO:0042813">
    <property type="term" value="F:Wnt receptor activity"/>
    <property type="evidence" value="ECO:0007669"/>
    <property type="project" value="TreeGrafter"/>
</dbReference>
<evidence type="ECO:0000256" key="4">
    <source>
        <dbReference type="ARBA" id="ARBA00023157"/>
    </source>
</evidence>
<feature type="domain" description="EGF-like" evidence="10">
    <location>
        <begin position="806"/>
        <end position="844"/>
    </location>
</feature>
<dbReference type="PROSITE" id="PS51120">
    <property type="entry name" value="LDLRB"/>
    <property type="match status" value="5"/>
</dbReference>
<dbReference type="GO" id="GO:0060070">
    <property type="term" value="P:canonical Wnt signaling pathway"/>
    <property type="evidence" value="ECO:0007669"/>
    <property type="project" value="TreeGrafter"/>
</dbReference>
<dbReference type="Gene3D" id="2.10.25.10">
    <property type="entry name" value="Laminin"/>
    <property type="match status" value="6"/>
</dbReference>
<evidence type="ECO:0000256" key="5">
    <source>
        <dbReference type="ARBA" id="ARBA00023180"/>
    </source>
</evidence>
<evidence type="ECO:0000256" key="3">
    <source>
        <dbReference type="ARBA" id="ARBA00022737"/>
    </source>
</evidence>
<dbReference type="Gene3D" id="2.120.10.30">
    <property type="entry name" value="TolB, C-terminal domain"/>
    <property type="match status" value="2"/>
</dbReference>
<name>A0A401S821_CHIPU</name>
<reference evidence="11 12" key="1">
    <citation type="journal article" date="2018" name="Nat. Ecol. Evol.">
        <title>Shark genomes provide insights into elasmobranch evolution and the origin of vertebrates.</title>
        <authorList>
            <person name="Hara Y"/>
            <person name="Yamaguchi K"/>
            <person name="Onimaru K"/>
            <person name="Kadota M"/>
            <person name="Koyanagi M"/>
            <person name="Keeley SD"/>
            <person name="Tatsumi K"/>
            <person name="Tanaka K"/>
            <person name="Motone F"/>
            <person name="Kageyama Y"/>
            <person name="Nozu R"/>
            <person name="Adachi N"/>
            <person name="Nishimura O"/>
            <person name="Nakagawa R"/>
            <person name="Tanegashima C"/>
            <person name="Kiyatake I"/>
            <person name="Matsumoto R"/>
            <person name="Murakumo K"/>
            <person name="Nishida K"/>
            <person name="Terakita A"/>
            <person name="Kuratani S"/>
            <person name="Sato K"/>
            <person name="Hyodo S Kuraku.S."/>
        </authorList>
    </citation>
    <scope>NUCLEOTIDE SEQUENCE [LARGE SCALE GENOMIC DNA]</scope>
</reference>
<dbReference type="OMA" id="YKEERIY"/>
<keyword evidence="9" id="KW-0812">Transmembrane</keyword>
<accession>A0A401S821</accession>
<dbReference type="PROSITE" id="PS00022">
    <property type="entry name" value="EGF_1"/>
    <property type="match status" value="1"/>
</dbReference>
<dbReference type="InterPro" id="IPR024731">
    <property type="entry name" value="NELL2-like_EGF"/>
</dbReference>
<dbReference type="PANTHER" id="PTHR46513">
    <property type="entry name" value="VITELLOGENIN RECEPTOR-LIKE PROTEIN-RELATED-RELATED"/>
    <property type="match status" value="1"/>
</dbReference>
<dbReference type="PROSITE" id="PS00010">
    <property type="entry name" value="ASX_HYDROXYL"/>
    <property type="match status" value="1"/>
</dbReference>
<dbReference type="Pfam" id="PF12947">
    <property type="entry name" value="EGF_3"/>
    <property type="match status" value="1"/>
</dbReference>
<dbReference type="PANTHER" id="PTHR46513:SF5">
    <property type="entry name" value="PRO-EPIDERMAL GROWTH FACTOR"/>
    <property type="match status" value="1"/>
</dbReference>
<dbReference type="FunFam" id="2.10.25.10:FF:000010">
    <property type="entry name" value="Pro-epidermal growth factor"/>
    <property type="match status" value="1"/>
</dbReference>
<dbReference type="GO" id="GO:0043410">
    <property type="term" value="P:positive regulation of MAPK cascade"/>
    <property type="evidence" value="ECO:0007669"/>
    <property type="project" value="TreeGrafter"/>
</dbReference>
<keyword evidence="1 6" id="KW-0245">EGF-like domain</keyword>
<feature type="disulfide bond" evidence="6">
    <location>
        <begin position="949"/>
        <end position="958"/>
    </location>
</feature>
<organism evidence="11 12">
    <name type="scientific">Chiloscyllium punctatum</name>
    <name type="common">Brownbanded bambooshark</name>
    <name type="synonym">Hemiscyllium punctatum</name>
    <dbReference type="NCBI Taxonomy" id="137246"/>
    <lineage>
        <taxon>Eukaryota</taxon>
        <taxon>Metazoa</taxon>
        <taxon>Chordata</taxon>
        <taxon>Craniata</taxon>
        <taxon>Vertebrata</taxon>
        <taxon>Chondrichthyes</taxon>
        <taxon>Elasmobranchii</taxon>
        <taxon>Galeomorphii</taxon>
        <taxon>Galeoidea</taxon>
        <taxon>Orectolobiformes</taxon>
        <taxon>Hemiscylliidae</taxon>
        <taxon>Chiloscyllium</taxon>
    </lineage>
</organism>
<evidence type="ECO:0000259" key="10">
    <source>
        <dbReference type="PROSITE" id="PS50026"/>
    </source>
</evidence>